<feature type="non-terminal residue" evidence="1">
    <location>
        <position position="1"/>
    </location>
</feature>
<protein>
    <submittedName>
        <fullName evidence="1">Uncharacterized protein</fullName>
    </submittedName>
</protein>
<proteinExistence type="predicted"/>
<gene>
    <name evidence="1" type="ORF">S06H3_44926</name>
</gene>
<comment type="caution">
    <text evidence="1">The sequence shown here is derived from an EMBL/GenBank/DDBJ whole genome shotgun (WGS) entry which is preliminary data.</text>
</comment>
<accession>X1PXH4</accession>
<evidence type="ECO:0000313" key="1">
    <source>
        <dbReference type="EMBL" id="GAI43550.1"/>
    </source>
</evidence>
<dbReference type="AlphaFoldDB" id="X1PXH4"/>
<reference evidence="1" key="1">
    <citation type="journal article" date="2014" name="Front. Microbiol.">
        <title>High frequency of phylogenetically diverse reductive dehalogenase-homologous genes in deep subseafloor sedimentary metagenomes.</title>
        <authorList>
            <person name="Kawai M."/>
            <person name="Futagami T."/>
            <person name="Toyoda A."/>
            <person name="Takaki Y."/>
            <person name="Nishi S."/>
            <person name="Hori S."/>
            <person name="Arai W."/>
            <person name="Tsubouchi T."/>
            <person name="Morono Y."/>
            <person name="Uchiyama I."/>
            <person name="Ito T."/>
            <person name="Fujiyama A."/>
            <person name="Inagaki F."/>
            <person name="Takami H."/>
        </authorList>
    </citation>
    <scope>NUCLEOTIDE SEQUENCE</scope>
    <source>
        <strain evidence="1">Expedition CK06-06</strain>
    </source>
</reference>
<organism evidence="1">
    <name type="scientific">marine sediment metagenome</name>
    <dbReference type="NCBI Taxonomy" id="412755"/>
    <lineage>
        <taxon>unclassified sequences</taxon>
        <taxon>metagenomes</taxon>
        <taxon>ecological metagenomes</taxon>
    </lineage>
</organism>
<sequence>TYRAMIFVMMPRAIFKIAMVGSAFVVFLGITIDASNSIISSRYFNTRKGAGINPRSLYDLALAIELGHQSYEFPSPHTALYDSK</sequence>
<name>X1PXH4_9ZZZZ</name>
<dbReference type="EMBL" id="BARV01027994">
    <property type="protein sequence ID" value="GAI43550.1"/>
    <property type="molecule type" value="Genomic_DNA"/>
</dbReference>